<dbReference type="Ensembl" id="ENSCINT00000030674.1">
    <property type="protein sequence ID" value="ENSCINP00000030027.1"/>
    <property type="gene ID" value="ENSCING00000021788.1"/>
</dbReference>
<keyword evidence="6 12" id="KW-1133">Transmembrane helix</keyword>
<keyword evidence="9" id="KW-0675">Receptor</keyword>
<dbReference type="STRING" id="7719.ENSCINP00000030027"/>
<evidence type="ECO:0000256" key="5">
    <source>
        <dbReference type="ARBA" id="ARBA00022737"/>
    </source>
</evidence>
<feature type="transmembrane region" description="Helical" evidence="12">
    <location>
        <begin position="355"/>
        <end position="375"/>
    </location>
</feature>
<dbReference type="Gene3D" id="1.20.1070.10">
    <property type="entry name" value="Rhodopsin 7-helix transmembrane proteins"/>
    <property type="match status" value="1"/>
</dbReference>
<feature type="transmembrane region" description="Helical" evidence="12">
    <location>
        <begin position="488"/>
        <end position="512"/>
    </location>
</feature>
<keyword evidence="2" id="KW-1003">Cell membrane</keyword>
<protein>
    <recommendedName>
        <fullName evidence="13">G-protein coupled receptors family 1 profile domain-containing protein</fullName>
    </recommendedName>
</protein>
<evidence type="ECO:0000313" key="14">
    <source>
        <dbReference type="Ensembl" id="ENSCINP00000030027.1"/>
    </source>
</evidence>
<evidence type="ECO:0000256" key="8">
    <source>
        <dbReference type="ARBA" id="ARBA00023136"/>
    </source>
</evidence>
<dbReference type="GO" id="GO:0016500">
    <property type="term" value="F:protein-hormone receptor activity"/>
    <property type="evidence" value="ECO:0007669"/>
    <property type="project" value="InterPro"/>
</dbReference>
<name>H2XK45_CIOIN</name>
<dbReference type="EMBL" id="EAAA01001040">
    <property type="status" value="NOT_ANNOTATED_CDS"/>
    <property type="molecule type" value="Genomic_DNA"/>
</dbReference>
<keyword evidence="5" id="KW-0677">Repeat</keyword>
<dbReference type="InterPro" id="IPR002131">
    <property type="entry name" value="Gphrmn_rcpt_fam"/>
</dbReference>
<dbReference type="SUPFAM" id="SSF81321">
    <property type="entry name" value="Family A G protein-coupled receptor-like"/>
    <property type="match status" value="1"/>
</dbReference>
<dbReference type="OMA" id="PFVKCTP"/>
<comment type="subcellular location">
    <subcellularLocation>
        <location evidence="1">Cell membrane</location>
        <topology evidence="1">Multi-pass membrane protein</topology>
    </subcellularLocation>
</comment>
<feature type="transmembrane region" description="Helical" evidence="12">
    <location>
        <begin position="533"/>
        <end position="556"/>
    </location>
</feature>
<dbReference type="InterPro" id="IPR000276">
    <property type="entry name" value="GPCR_Rhodpsn"/>
</dbReference>
<evidence type="ECO:0000256" key="1">
    <source>
        <dbReference type="ARBA" id="ARBA00004651"/>
    </source>
</evidence>
<evidence type="ECO:0000313" key="15">
    <source>
        <dbReference type="Proteomes" id="UP000008144"/>
    </source>
</evidence>
<keyword evidence="3" id="KW-0433">Leucine-rich repeat</keyword>
<evidence type="ECO:0000256" key="11">
    <source>
        <dbReference type="SAM" id="MobiDB-lite"/>
    </source>
</evidence>
<feature type="transmembrane region" description="Helical" evidence="12">
    <location>
        <begin position="568"/>
        <end position="588"/>
    </location>
</feature>
<feature type="transmembrane region" description="Helical" evidence="12">
    <location>
        <begin position="403"/>
        <end position="424"/>
    </location>
</feature>
<evidence type="ECO:0000256" key="6">
    <source>
        <dbReference type="ARBA" id="ARBA00022989"/>
    </source>
</evidence>
<keyword evidence="15" id="KW-1185">Reference proteome</keyword>
<dbReference type="PANTHER" id="PTHR24372:SF74">
    <property type="entry name" value="LP13728P"/>
    <property type="match status" value="1"/>
</dbReference>
<organism evidence="14 15">
    <name type="scientific">Ciona intestinalis</name>
    <name type="common">Transparent sea squirt</name>
    <name type="synonym">Ascidia intestinalis</name>
    <dbReference type="NCBI Taxonomy" id="7719"/>
    <lineage>
        <taxon>Eukaryota</taxon>
        <taxon>Metazoa</taxon>
        <taxon>Chordata</taxon>
        <taxon>Tunicata</taxon>
        <taxon>Ascidiacea</taxon>
        <taxon>Phlebobranchia</taxon>
        <taxon>Cionidae</taxon>
        <taxon>Ciona</taxon>
    </lineage>
</organism>
<keyword evidence="7" id="KW-0297">G-protein coupled receptor</keyword>
<reference evidence="14" key="3">
    <citation type="submission" date="2025-08" db="UniProtKB">
        <authorList>
            <consortium name="Ensembl"/>
        </authorList>
    </citation>
    <scope>IDENTIFICATION</scope>
</reference>
<dbReference type="Gene3D" id="3.80.10.10">
    <property type="entry name" value="Ribonuclease Inhibitor"/>
    <property type="match status" value="1"/>
</dbReference>
<evidence type="ECO:0000256" key="10">
    <source>
        <dbReference type="ARBA" id="ARBA00023224"/>
    </source>
</evidence>
<dbReference type="InterPro" id="IPR032675">
    <property type="entry name" value="LRR_dom_sf"/>
</dbReference>
<dbReference type="HOGENOM" id="CLU_006130_1_1_1"/>
<dbReference type="PRINTS" id="PR00373">
    <property type="entry name" value="GLYCHORMONER"/>
</dbReference>
<evidence type="ECO:0000259" key="13">
    <source>
        <dbReference type="PROSITE" id="PS50262"/>
    </source>
</evidence>
<dbReference type="PROSITE" id="PS50262">
    <property type="entry name" value="G_PROTEIN_RECEP_F1_2"/>
    <property type="match status" value="1"/>
</dbReference>
<dbReference type="PROSITE" id="PS00237">
    <property type="entry name" value="G_PROTEIN_RECEP_F1_1"/>
    <property type="match status" value="1"/>
</dbReference>
<feature type="transmembrane region" description="Helical" evidence="12">
    <location>
        <begin position="321"/>
        <end position="343"/>
    </location>
</feature>
<reference evidence="14" key="4">
    <citation type="submission" date="2025-09" db="UniProtKB">
        <authorList>
            <consortium name="Ensembl"/>
        </authorList>
    </citation>
    <scope>IDENTIFICATION</scope>
</reference>
<sequence length="671" mass="74990">LENLKNLMFISESAFSGLPRLDRIVIKGTDIGVVQGFTELWGPTENAVTIELSHNPSLAKIQSRAFRNLTERVTELRVTMNPNLRTVEDFAFAGSRIYDLYLDGNGLLTDLQSFAFAGMKNLRYLSIAKTSVMRLPTIGLEKMQELNAFDTPYMIRFPTSDKLPSLHKAVLTYPFHCCALTNYGFGEIFQNDETNQDEELVDCAADDERTSPEIPQQIQPPVSSEGFVDSPTLVEPTVGDVEANYYHVEEYDYAYYNGGCEDVNGLSAVNPPDGSWVASHNRLVIIILSMHEAPIHCVPVPDLFNPCEDLLGSTGIVAVSWSVACLSVIGNFFVIFMLLAVACDRTRAQQRHLSVPKFLILNLAIGDFFMGIYLFTLTAMDSRSSGNYYKFGVEWQTGGGCDVAGFIAIFASQLSVFTLSVISLERWYAIRYAIQLDKRMTLRCGRIVMCVGWIVSIILAALPLMKVNSYRKTAICLPMDVQELSGKVYVAVLLSLDICAFMVVVGSYLWMYAIVRSGVMDSRKTDARVAKRMAVLVFTDFACFFPICFFSLFALAGLPLLSMSTAKVLLITCFPFNACCNPFLYAILTKSFRNDVKMFIKSQRPNAFGVRRQKTSHRREKRSDGGSRQEERRKTIQVYVDYDAEHANGGEGVFVSVEQKPSPDTKKSFSC</sequence>
<feature type="transmembrane region" description="Helical" evidence="12">
    <location>
        <begin position="444"/>
        <end position="465"/>
    </location>
</feature>
<dbReference type="GO" id="GO:0007189">
    <property type="term" value="P:adenylate cyclase-activating G protein-coupled receptor signaling pathway"/>
    <property type="evidence" value="ECO:0000318"/>
    <property type="project" value="GO_Central"/>
</dbReference>
<dbReference type="AlphaFoldDB" id="H2XK45"/>
<reference evidence="14" key="2">
    <citation type="journal article" date="2008" name="Genome Biol.">
        <title>Improved genome assembly and evidence-based global gene model set for the chordate Ciona intestinalis: new insight into intron and operon populations.</title>
        <authorList>
            <person name="Satou Y."/>
            <person name="Mineta K."/>
            <person name="Ogasawara M."/>
            <person name="Sasakura Y."/>
            <person name="Shoguchi E."/>
            <person name="Ueno K."/>
            <person name="Yamada L."/>
            <person name="Matsumoto J."/>
            <person name="Wasserscheid J."/>
            <person name="Dewar K."/>
            <person name="Wiley G.B."/>
            <person name="Macmil S.L."/>
            <person name="Roe B.A."/>
            <person name="Zeller R.W."/>
            <person name="Hastings K.E."/>
            <person name="Lemaire P."/>
            <person name="Lindquist E."/>
            <person name="Endo T."/>
            <person name="Hotta K."/>
            <person name="Inaba K."/>
        </authorList>
    </citation>
    <scope>NUCLEOTIDE SEQUENCE [LARGE SCALE GENOMIC DNA]</scope>
    <source>
        <strain evidence="14">wild type</strain>
    </source>
</reference>
<evidence type="ECO:0000256" key="3">
    <source>
        <dbReference type="ARBA" id="ARBA00022614"/>
    </source>
</evidence>
<dbReference type="PRINTS" id="PR00237">
    <property type="entry name" value="GPCRRHODOPSN"/>
</dbReference>
<keyword evidence="8 12" id="KW-0472">Membrane</keyword>
<dbReference type="InterPro" id="IPR017452">
    <property type="entry name" value="GPCR_Rhodpsn_7TM"/>
</dbReference>
<feature type="compositionally biased region" description="Basic residues" evidence="11">
    <location>
        <begin position="611"/>
        <end position="620"/>
    </location>
</feature>
<dbReference type="GO" id="GO:0005886">
    <property type="term" value="C:plasma membrane"/>
    <property type="evidence" value="ECO:0000318"/>
    <property type="project" value="GO_Central"/>
</dbReference>
<dbReference type="Pfam" id="PF00001">
    <property type="entry name" value="7tm_1"/>
    <property type="match status" value="1"/>
</dbReference>
<keyword evidence="10" id="KW-0807">Transducer</keyword>
<feature type="domain" description="G-protein coupled receptors family 1 profile" evidence="13">
    <location>
        <begin position="330"/>
        <end position="585"/>
    </location>
</feature>
<dbReference type="InParanoid" id="H2XK45"/>
<dbReference type="Proteomes" id="UP000008144">
    <property type="component" value="Chromosome 12"/>
</dbReference>
<evidence type="ECO:0000256" key="12">
    <source>
        <dbReference type="SAM" id="Phobius"/>
    </source>
</evidence>
<accession>H2XK45</accession>
<keyword evidence="4 12" id="KW-0812">Transmembrane</keyword>
<evidence type="ECO:0000256" key="2">
    <source>
        <dbReference type="ARBA" id="ARBA00022475"/>
    </source>
</evidence>
<dbReference type="GO" id="GO:0008528">
    <property type="term" value="F:G protein-coupled peptide receptor activity"/>
    <property type="evidence" value="ECO:0000318"/>
    <property type="project" value="GO_Central"/>
</dbReference>
<evidence type="ECO:0000256" key="7">
    <source>
        <dbReference type="ARBA" id="ARBA00023040"/>
    </source>
</evidence>
<dbReference type="GO" id="GO:0009755">
    <property type="term" value="P:hormone-mediated signaling pathway"/>
    <property type="evidence" value="ECO:0000318"/>
    <property type="project" value="GO_Central"/>
</dbReference>
<dbReference type="PANTHER" id="PTHR24372">
    <property type="entry name" value="GLYCOPROTEIN HORMONE RECEPTOR"/>
    <property type="match status" value="1"/>
</dbReference>
<proteinExistence type="predicted"/>
<dbReference type="FunFam" id="1.20.1070.10:FF:000156">
    <property type="entry name" value="Lutropin-choriogonadotropic hormone receptor"/>
    <property type="match status" value="1"/>
</dbReference>
<dbReference type="SUPFAM" id="SSF52058">
    <property type="entry name" value="L domain-like"/>
    <property type="match status" value="1"/>
</dbReference>
<reference evidence="15" key="1">
    <citation type="journal article" date="2002" name="Science">
        <title>The draft genome of Ciona intestinalis: insights into chordate and vertebrate origins.</title>
        <authorList>
            <person name="Dehal P."/>
            <person name="Satou Y."/>
            <person name="Campbell R.K."/>
            <person name="Chapman J."/>
            <person name="Degnan B."/>
            <person name="De Tomaso A."/>
            <person name="Davidson B."/>
            <person name="Di Gregorio A."/>
            <person name="Gelpke M."/>
            <person name="Goodstein D.M."/>
            <person name="Harafuji N."/>
            <person name="Hastings K.E."/>
            <person name="Ho I."/>
            <person name="Hotta K."/>
            <person name="Huang W."/>
            <person name="Kawashima T."/>
            <person name="Lemaire P."/>
            <person name="Martinez D."/>
            <person name="Meinertzhagen I.A."/>
            <person name="Necula S."/>
            <person name="Nonaka M."/>
            <person name="Putnam N."/>
            <person name="Rash S."/>
            <person name="Saiga H."/>
            <person name="Satake M."/>
            <person name="Terry A."/>
            <person name="Yamada L."/>
            <person name="Wang H.G."/>
            <person name="Awazu S."/>
            <person name="Azumi K."/>
            <person name="Boore J."/>
            <person name="Branno M."/>
            <person name="Chin-Bow S."/>
            <person name="DeSantis R."/>
            <person name="Doyle S."/>
            <person name="Francino P."/>
            <person name="Keys D.N."/>
            <person name="Haga S."/>
            <person name="Hayashi H."/>
            <person name="Hino K."/>
            <person name="Imai K.S."/>
            <person name="Inaba K."/>
            <person name="Kano S."/>
            <person name="Kobayashi K."/>
            <person name="Kobayashi M."/>
            <person name="Lee B.I."/>
            <person name="Makabe K.W."/>
            <person name="Manohar C."/>
            <person name="Matassi G."/>
            <person name="Medina M."/>
            <person name="Mochizuki Y."/>
            <person name="Mount S."/>
            <person name="Morishita T."/>
            <person name="Miura S."/>
            <person name="Nakayama A."/>
            <person name="Nishizaka S."/>
            <person name="Nomoto H."/>
            <person name="Ohta F."/>
            <person name="Oishi K."/>
            <person name="Rigoutsos I."/>
            <person name="Sano M."/>
            <person name="Sasaki A."/>
            <person name="Sasakura Y."/>
            <person name="Shoguchi E."/>
            <person name="Shin-i T."/>
            <person name="Spagnuolo A."/>
            <person name="Stainier D."/>
            <person name="Suzuki M.M."/>
            <person name="Tassy O."/>
            <person name="Takatori N."/>
            <person name="Tokuoka M."/>
            <person name="Yagi K."/>
            <person name="Yoshizaki F."/>
            <person name="Wada S."/>
            <person name="Zhang C."/>
            <person name="Hyatt P.D."/>
            <person name="Larimer F."/>
            <person name="Detter C."/>
            <person name="Doggett N."/>
            <person name="Glavina T."/>
            <person name="Hawkins T."/>
            <person name="Richardson P."/>
            <person name="Lucas S."/>
            <person name="Kohara Y."/>
            <person name="Levine M."/>
            <person name="Satoh N."/>
            <person name="Rokhsar D.S."/>
        </authorList>
    </citation>
    <scope>NUCLEOTIDE SEQUENCE [LARGE SCALE GENOMIC DNA]</scope>
</reference>
<evidence type="ECO:0000256" key="4">
    <source>
        <dbReference type="ARBA" id="ARBA00022692"/>
    </source>
</evidence>
<feature type="compositionally biased region" description="Basic and acidic residues" evidence="11">
    <location>
        <begin position="621"/>
        <end position="633"/>
    </location>
</feature>
<dbReference type="GeneTree" id="ENSGT00940000168013"/>
<feature type="region of interest" description="Disordered" evidence="11">
    <location>
        <begin position="608"/>
        <end position="633"/>
    </location>
</feature>
<evidence type="ECO:0000256" key="9">
    <source>
        <dbReference type="ARBA" id="ARBA00023170"/>
    </source>
</evidence>